<protein>
    <submittedName>
        <fullName evidence="1">Uncharacterized protein</fullName>
    </submittedName>
</protein>
<dbReference type="InterPro" id="IPR045646">
    <property type="entry name" value="DUF6402"/>
</dbReference>
<name>A1TV87_PARC0</name>
<dbReference type="AlphaFoldDB" id="A1TV87"/>
<dbReference type="HOGENOM" id="CLU_146787_0_0_4"/>
<dbReference type="Proteomes" id="UP000002596">
    <property type="component" value="Chromosome"/>
</dbReference>
<dbReference type="Pfam" id="PF19940">
    <property type="entry name" value="DUF6402"/>
    <property type="match status" value="1"/>
</dbReference>
<accession>A1TV87</accession>
<dbReference type="STRING" id="397945.Aave_4335"/>
<dbReference type="EMBL" id="CP000512">
    <property type="protein sequence ID" value="ABM34875.1"/>
    <property type="molecule type" value="Genomic_DNA"/>
</dbReference>
<evidence type="ECO:0000313" key="1">
    <source>
        <dbReference type="EMBL" id="ABM34875.1"/>
    </source>
</evidence>
<gene>
    <name evidence="1" type="ordered locus">Aave_4335</name>
</gene>
<proteinExistence type="predicted"/>
<organism evidence="1 2">
    <name type="scientific">Paracidovorax citrulli (strain AAC00-1)</name>
    <name type="common">Acidovorax citrulli</name>
    <dbReference type="NCBI Taxonomy" id="397945"/>
    <lineage>
        <taxon>Bacteria</taxon>
        <taxon>Pseudomonadati</taxon>
        <taxon>Pseudomonadota</taxon>
        <taxon>Betaproteobacteria</taxon>
        <taxon>Burkholderiales</taxon>
        <taxon>Comamonadaceae</taxon>
        <taxon>Paracidovorax</taxon>
    </lineage>
</organism>
<evidence type="ECO:0000313" key="2">
    <source>
        <dbReference type="Proteomes" id="UP000002596"/>
    </source>
</evidence>
<dbReference type="KEGG" id="aav:Aave_4335"/>
<sequence length="140" mass="15729">MGRWGTPWTTSMAAMGEAQIKIAVSGIVTSTENKKASTEVDELGFYLRDSYDFQDGNNFISQPLGCWGFNGVECNTSLRGGINIEDEIADISPDTAAERKYLVQNSDFQKWRTKNQHGGDFMVLSDVHRVRLPFPQKFEI</sequence>
<reference evidence="1 2" key="1">
    <citation type="submission" date="2006-12" db="EMBL/GenBank/DDBJ databases">
        <title>Complete sequence of Acidovorax avenae subsp. citrulli AAC00-1.</title>
        <authorList>
            <consortium name="US DOE Joint Genome Institute"/>
            <person name="Copeland A."/>
            <person name="Lucas S."/>
            <person name="Lapidus A."/>
            <person name="Barry K."/>
            <person name="Detter J.C."/>
            <person name="Glavina del Rio T."/>
            <person name="Dalin E."/>
            <person name="Tice H."/>
            <person name="Pitluck S."/>
            <person name="Kiss H."/>
            <person name="Brettin T."/>
            <person name="Bruce D."/>
            <person name="Han C."/>
            <person name="Tapia R."/>
            <person name="Gilna P."/>
            <person name="Schmutz J."/>
            <person name="Larimer F."/>
            <person name="Land M."/>
            <person name="Hauser L."/>
            <person name="Kyrpides N."/>
            <person name="Kim E."/>
            <person name="Stahl D."/>
            <person name="Richardson P."/>
        </authorList>
    </citation>
    <scope>NUCLEOTIDE SEQUENCE [LARGE SCALE GENOMIC DNA]</scope>
    <source>
        <strain evidence="1 2">AAC00-1</strain>
    </source>
</reference>